<comment type="caution">
    <text evidence="3">The sequence shown here is derived from an EMBL/GenBank/DDBJ whole genome shotgun (WGS) entry which is preliminary data.</text>
</comment>
<dbReference type="NCBIfam" id="TIGR01451">
    <property type="entry name" value="B_ant_repeat"/>
    <property type="match status" value="1"/>
</dbReference>
<gene>
    <name evidence="3" type="ORF">AN481_18845</name>
</gene>
<sequence>ITTDTTNIATATGTTPINGTVSDTDNAVVDVIARTGDLKITKTDYLTKVVPGQCVTYTIVVSNCGPDTATHALVEDLFPSNLTDVKWTSKAAKGATDNKARGTDNIEDYVTLPAGSSITYKVTGTVVGGPASHKVSDYHRTLTNTATVTAPSDFTDTNLENNTATDIDTIMAAPGVHNAHFWQNTKWQKSWDGIQGNEHSQKTRPNFPDSDLLLSPYTNSARSGKVLDPITRRYGVGLLIGDYNHNGKTDKKENTLFYTRAQALQIVDSSMHPNNRDTRYILGRDLVTSWLNYLAGNSIDTPNSKDQDARDYINEGIHWLQALTPDQNRDGKGDGYLQGLTGNETSNSRTPQILARSSYWKSGISSASNLPNSYKSNTDVLYPIDAGITIHTHLDNYNNNIF</sequence>
<reference evidence="3 4" key="1">
    <citation type="submission" date="2015-09" db="EMBL/GenBank/DDBJ databases">
        <title>Whole genome shotgun sequence assembly of Aphanizomenon flos-aquae UKL13.</title>
        <authorList>
            <person name="Driscoll C."/>
        </authorList>
    </citation>
    <scope>NUCLEOTIDE SEQUENCE [LARGE SCALE GENOMIC DNA]</scope>
    <source>
        <strain evidence="3">MDT13</strain>
    </source>
</reference>
<name>A0A1B7VH70_APHFL</name>
<dbReference type="InterPro" id="IPR013783">
    <property type="entry name" value="Ig-like_fold"/>
</dbReference>
<proteinExistence type="predicted"/>
<feature type="domain" description="DUF11" evidence="2">
    <location>
        <begin position="37"/>
        <end position="165"/>
    </location>
</feature>
<feature type="compositionally biased region" description="Polar residues" evidence="1">
    <location>
        <begin position="340"/>
        <end position="351"/>
    </location>
</feature>
<feature type="region of interest" description="Disordered" evidence="1">
    <location>
        <begin position="326"/>
        <end position="351"/>
    </location>
</feature>
<dbReference type="EMBL" id="LJOY01000116">
    <property type="protein sequence ID" value="OBQ17498.1"/>
    <property type="molecule type" value="Genomic_DNA"/>
</dbReference>
<accession>A0A1B7VH70</accession>
<evidence type="ECO:0000313" key="3">
    <source>
        <dbReference type="EMBL" id="OBQ17498.1"/>
    </source>
</evidence>
<dbReference type="AlphaFoldDB" id="A0A1B7VH70"/>
<organism evidence="3 4">
    <name type="scientific">Aphanizomenon flos-aquae LD13</name>
    <dbReference type="NCBI Taxonomy" id="1710894"/>
    <lineage>
        <taxon>Bacteria</taxon>
        <taxon>Bacillati</taxon>
        <taxon>Cyanobacteriota</taxon>
        <taxon>Cyanophyceae</taxon>
        <taxon>Nostocales</taxon>
        <taxon>Aphanizomenonaceae</taxon>
        <taxon>Aphanizomenon</taxon>
    </lineage>
</organism>
<dbReference type="Pfam" id="PF01345">
    <property type="entry name" value="DUF11"/>
    <property type="match status" value="1"/>
</dbReference>
<dbReference type="InterPro" id="IPR001434">
    <property type="entry name" value="OmcB-like_DUF11"/>
</dbReference>
<dbReference type="InterPro" id="IPR047589">
    <property type="entry name" value="DUF11_rpt"/>
</dbReference>
<evidence type="ECO:0000313" key="4">
    <source>
        <dbReference type="Proteomes" id="UP000092382"/>
    </source>
</evidence>
<dbReference type="PATRIC" id="fig|1710894.3.peg.3266"/>
<dbReference type="Gene3D" id="2.60.40.10">
    <property type="entry name" value="Immunoglobulins"/>
    <property type="match status" value="1"/>
</dbReference>
<feature type="non-terminal residue" evidence="3">
    <location>
        <position position="1"/>
    </location>
</feature>
<evidence type="ECO:0000256" key="1">
    <source>
        <dbReference type="SAM" id="MobiDB-lite"/>
    </source>
</evidence>
<dbReference type="Proteomes" id="UP000092382">
    <property type="component" value="Unassembled WGS sequence"/>
</dbReference>
<evidence type="ECO:0000259" key="2">
    <source>
        <dbReference type="Pfam" id="PF01345"/>
    </source>
</evidence>
<protein>
    <recommendedName>
        <fullName evidence="2">DUF11 domain-containing protein</fullName>
    </recommendedName>
</protein>